<gene>
    <name evidence="2" type="ORF">WKI68_08195</name>
</gene>
<protein>
    <submittedName>
        <fullName evidence="2">Uncharacterized protein</fullName>
    </submittedName>
</protein>
<name>A0ABU8U0R3_9ACTN</name>
<organism evidence="2 3">
    <name type="scientific">Streptomyces caledonius</name>
    <dbReference type="NCBI Taxonomy" id="3134107"/>
    <lineage>
        <taxon>Bacteria</taxon>
        <taxon>Bacillati</taxon>
        <taxon>Actinomycetota</taxon>
        <taxon>Actinomycetes</taxon>
        <taxon>Kitasatosporales</taxon>
        <taxon>Streptomycetaceae</taxon>
        <taxon>Streptomyces</taxon>
    </lineage>
</organism>
<keyword evidence="3" id="KW-1185">Reference proteome</keyword>
<proteinExistence type="predicted"/>
<evidence type="ECO:0000313" key="2">
    <source>
        <dbReference type="EMBL" id="MEJ8641472.1"/>
    </source>
</evidence>
<reference evidence="2 3" key="1">
    <citation type="submission" date="2024-03" db="EMBL/GenBank/DDBJ databases">
        <title>Novel Streptomyces species of biotechnological and ecological value are a feature of Machair soil.</title>
        <authorList>
            <person name="Prole J.R."/>
            <person name="Goodfellow M."/>
            <person name="Allenby N."/>
            <person name="Ward A.C."/>
        </authorList>
    </citation>
    <scope>NUCLEOTIDE SEQUENCE [LARGE SCALE GENOMIC DNA]</scope>
    <source>
        <strain evidence="2 3">MS1.HAVA.3</strain>
    </source>
</reference>
<sequence length="140" mass="15024">MITELSVMAAAQAATCWWFAHLRDVPTPAPSSAHDGPWGMSYLALTLAVGWTLHTADTACSRLGNAVQGELGSLAVRLRTLFVPWITPTDSLDPRPFVGSRSSQTGAPPDEALLADAVVRRGPPRRRRLQLPDASATVRP</sequence>
<evidence type="ECO:0000256" key="1">
    <source>
        <dbReference type="SAM" id="MobiDB-lite"/>
    </source>
</evidence>
<comment type="caution">
    <text evidence="2">The sequence shown here is derived from an EMBL/GenBank/DDBJ whole genome shotgun (WGS) entry which is preliminary data.</text>
</comment>
<feature type="region of interest" description="Disordered" evidence="1">
    <location>
        <begin position="94"/>
        <end position="119"/>
    </location>
</feature>
<dbReference type="Proteomes" id="UP001382904">
    <property type="component" value="Unassembled WGS sequence"/>
</dbReference>
<evidence type="ECO:0000313" key="3">
    <source>
        <dbReference type="Proteomes" id="UP001382904"/>
    </source>
</evidence>
<accession>A0ABU8U0R3</accession>
<dbReference type="EMBL" id="JBBKAM010000002">
    <property type="protein sequence ID" value="MEJ8641472.1"/>
    <property type="molecule type" value="Genomic_DNA"/>
</dbReference>